<accession>A0A9N9QR42</accession>
<keyword evidence="1" id="KW-0677">Repeat</keyword>
<dbReference type="PANTHER" id="PTHR24111:SF0">
    <property type="entry name" value="LEUCINE-RICH REPEAT-CONTAINING PROTEIN"/>
    <property type="match status" value="1"/>
</dbReference>
<dbReference type="InterPro" id="IPR001611">
    <property type="entry name" value="Leu-rich_rpt"/>
</dbReference>
<protein>
    <recommendedName>
        <fullName evidence="4">Leucine rich repeat containing 34</fullName>
    </recommendedName>
</protein>
<dbReference type="Proteomes" id="UP001152799">
    <property type="component" value="Chromosome 6"/>
</dbReference>
<dbReference type="SUPFAM" id="SSF52047">
    <property type="entry name" value="RNI-like"/>
    <property type="match status" value="1"/>
</dbReference>
<organism evidence="2 3">
    <name type="scientific">Ceutorhynchus assimilis</name>
    <name type="common">cabbage seed weevil</name>
    <dbReference type="NCBI Taxonomy" id="467358"/>
    <lineage>
        <taxon>Eukaryota</taxon>
        <taxon>Metazoa</taxon>
        <taxon>Ecdysozoa</taxon>
        <taxon>Arthropoda</taxon>
        <taxon>Hexapoda</taxon>
        <taxon>Insecta</taxon>
        <taxon>Pterygota</taxon>
        <taxon>Neoptera</taxon>
        <taxon>Endopterygota</taxon>
        <taxon>Coleoptera</taxon>
        <taxon>Polyphaga</taxon>
        <taxon>Cucujiformia</taxon>
        <taxon>Curculionidae</taxon>
        <taxon>Ceutorhynchinae</taxon>
        <taxon>Ceutorhynchus</taxon>
    </lineage>
</organism>
<proteinExistence type="predicted"/>
<sequence>MTKKKVDDLYFQLFCEKNSDGTKHLRLRGKELYQRFGKRLGPNEMPALASFLNKNPEITSLDLAYNDLQDEGIKILAEEFFDRPNNIVNINLLHCDLHAEGLKRLSSAKHLNFQIIRLIGNKLGAEGARYIGTILENCPDLKNLDIGETDQTLESIESLLMMIEKSQLKSINISRIIPNSYYSKYNNSTLADDLGVLLKLNTSLEELRVQKCEFDGHDVELLLGGLKVHINLKMLDLTANKIGDDGVLILCHWLKTRPSLMALQISANDITIVGGQALGLVLPFTRIRLLDLHNNKIQDKGLAEIFDTIKKSTQMRYLYIWGNYLGPITLAKIEKLLESGVLEQNNIDVKVYYVDGKRYGAYYPTNQFTQRCYSIMEYGCPPELKIKRNKIRHPYAQPRVLIDFNFFDQYPPVDESLGFKVPFAALEDL</sequence>
<gene>
    <name evidence="2" type="ORF">CEUTPL_LOCUS11510</name>
</gene>
<dbReference type="OrthoDB" id="272549at2759"/>
<dbReference type="EMBL" id="OU892282">
    <property type="protein sequence ID" value="CAG9771068.1"/>
    <property type="molecule type" value="Genomic_DNA"/>
</dbReference>
<name>A0A9N9QR42_9CUCU</name>
<dbReference type="Gene3D" id="3.80.10.10">
    <property type="entry name" value="Ribonuclease Inhibitor"/>
    <property type="match status" value="2"/>
</dbReference>
<evidence type="ECO:0008006" key="4">
    <source>
        <dbReference type="Google" id="ProtNLM"/>
    </source>
</evidence>
<dbReference type="SMART" id="SM00368">
    <property type="entry name" value="LRR_RI"/>
    <property type="match status" value="7"/>
</dbReference>
<keyword evidence="3" id="KW-1185">Reference proteome</keyword>
<dbReference type="InterPro" id="IPR032675">
    <property type="entry name" value="LRR_dom_sf"/>
</dbReference>
<dbReference type="InterPro" id="IPR052201">
    <property type="entry name" value="LRR-containing_regulator"/>
</dbReference>
<evidence type="ECO:0000313" key="2">
    <source>
        <dbReference type="EMBL" id="CAG9771068.1"/>
    </source>
</evidence>
<reference evidence="2" key="1">
    <citation type="submission" date="2022-01" db="EMBL/GenBank/DDBJ databases">
        <authorList>
            <person name="King R."/>
        </authorList>
    </citation>
    <scope>NUCLEOTIDE SEQUENCE</scope>
</reference>
<dbReference type="PANTHER" id="PTHR24111">
    <property type="entry name" value="LEUCINE-RICH REPEAT-CONTAINING PROTEIN 34"/>
    <property type="match status" value="1"/>
</dbReference>
<dbReference type="Pfam" id="PF13516">
    <property type="entry name" value="LRR_6"/>
    <property type="match status" value="3"/>
</dbReference>
<dbReference type="AlphaFoldDB" id="A0A9N9QR42"/>
<evidence type="ECO:0000313" key="3">
    <source>
        <dbReference type="Proteomes" id="UP001152799"/>
    </source>
</evidence>
<evidence type="ECO:0000256" key="1">
    <source>
        <dbReference type="ARBA" id="ARBA00022737"/>
    </source>
</evidence>